<evidence type="ECO:0000259" key="7">
    <source>
        <dbReference type="Pfam" id="PF00892"/>
    </source>
</evidence>
<feature type="transmembrane region" description="Helical" evidence="6">
    <location>
        <begin position="55"/>
        <end position="74"/>
    </location>
</feature>
<evidence type="ECO:0000313" key="9">
    <source>
        <dbReference type="Proteomes" id="UP000664800"/>
    </source>
</evidence>
<evidence type="ECO:0000256" key="2">
    <source>
        <dbReference type="ARBA" id="ARBA00007362"/>
    </source>
</evidence>
<dbReference type="PANTHER" id="PTHR32322:SF2">
    <property type="entry name" value="EAMA DOMAIN-CONTAINING PROTEIN"/>
    <property type="match status" value="1"/>
</dbReference>
<dbReference type="AlphaFoldDB" id="A0A8I1MWA1"/>
<evidence type="ECO:0000256" key="4">
    <source>
        <dbReference type="ARBA" id="ARBA00022989"/>
    </source>
</evidence>
<feature type="transmembrane region" description="Helical" evidence="6">
    <location>
        <begin position="171"/>
        <end position="190"/>
    </location>
</feature>
<reference evidence="8" key="1">
    <citation type="submission" date="2021-02" db="EMBL/GenBank/DDBJ databases">
        <title>Thiocyanate and organic carbon inputs drive convergent selection for specific autotrophic Afipia and Thiobacillus strains within complex microbiomes.</title>
        <authorList>
            <person name="Huddy R.J."/>
            <person name="Sachdeva R."/>
            <person name="Kadzinga F."/>
            <person name="Kantor R.S."/>
            <person name="Harrison S.T.L."/>
            <person name="Banfield J.F."/>
        </authorList>
    </citation>
    <scope>NUCLEOTIDE SEQUENCE</scope>
    <source>
        <strain evidence="8">SCN18_13_7_16_R3_B_64_19</strain>
    </source>
</reference>
<feature type="transmembrane region" description="Helical" evidence="6">
    <location>
        <begin position="140"/>
        <end position="159"/>
    </location>
</feature>
<feature type="transmembrane region" description="Helical" evidence="6">
    <location>
        <begin position="234"/>
        <end position="253"/>
    </location>
</feature>
<gene>
    <name evidence="8" type="ORF">J0I24_07300</name>
</gene>
<feature type="transmembrane region" description="Helical" evidence="6">
    <location>
        <begin position="287"/>
        <end position="303"/>
    </location>
</feature>
<dbReference type="InterPro" id="IPR000620">
    <property type="entry name" value="EamA_dom"/>
</dbReference>
<dbReference type="InterPro" id="IPR037185">
    <property type="entry name" value="EmrE-like"/>
</dbReference>
<feature type="transmembrane region" description="Helical" evidence="6">
    <location>
        <begin position="21"/>
        <end position="43"/>
    </location>
</feature>
<accession>A0A8I1MWA1</accession>
<comment type="subcellular location">
    <subcellularLocation>
        <location evidence="1">Membrane</location>
        <topology evidence="1">Multi-pass membrane protein</topology>
    </subcellularLocation>
</comment>
<dbReference type="Proteomes" id="UP000664800">
    <property type="component" value="Unassembled WGS sequence"/>
</dbReference>
<feature type="domain" description="EamA" evidence="7">
    <location>
        <begin position="171"/>
        <end position="302"/>
    </location>
</feature>
<sequence>MSTPPTPAVRKQPPISAQGEALALGLLGVGLFALSLPMTRLAVGSTQAPQLSPEFVALGRAAVAGVLAAVWLVWQHAPLPGRRDWALLAAMAGGVVFGFPLLTSIALREVDAVHASLILALLPLFTAALGALLAGQRPSAGFWLCAFLGAALVMAYTLLHGTGRFALNLHWADGLLVGAMLSAAVGYALGGHLTRSRPAGQVIGWALVLSLPISVPTAWWLRPAAPVQLSAWGGFAYVAVVSMWLGFLAWYRALALGGTVRISQLQLLQPFLSMLAAAALLHEVLDATTLLFAGAVLAVVFVARRMPVHDASRPVPRPVPRPIPDSRS</sequence>
<keyword evidence="3 6" id="KW-0812">Transmembrane</keyword>
<comment type="similarity">
    <text evidence="2">Belongs to the EamA transporter family.</text>
</comment>
<evidence type="ECO:0000256" key="1">
    <source>
        <dbReference type="ARBA" id="ARBA00004141"/>
    </source>
</evidence>
<keyword evidence="4 6" id="KW-1133">Transmembrane helix</keyword>
<comment type="caution">
    <text evidence="8">The sequence shown here is derived from an EMBL/GenBank/DDBJ whole genome shotgun (WGS) entry which is preliminary data.</text>
</comment>
<evidence type="ECO:0000256" key="3">
    <source>
        <dbReference type="ARBA" id="ARBA00022692"/>
    </source>
</evidence>
<dbReference type="InterPro" id="IPR050638">
    <property type="entry name" value="AA-Vitamin_Transporters"/>
</dbReference>
<dbReference type="PANTHER" id="PTHR32322">
    <property type="entry name" value="INNER MEMBRANE TRANSPORTER"/>
    <property type="match status" value="1"/>
</dbReference>
<feature type="transmembrane region" description="Helical" evidence="6">
    <location>
        <begin position="202"/>
        <end position="222"/>
    </location>
</feature>
<protein>
    <submittedName>
        <fullName evidence="8">DMT family transporter</fullName>
    </submittedName>
</protein>
<evidence type="ECO:0000256" key="5">
    <source>
        <dbReference type="ARBA" id="ARBA00023136"/>
    </source>
</evidence>
<dbReference type="EMBL" id="JAFKMR010000015">
    <property type="protein sequence ID" value="MBN8744102.1"/>
    <property type="molecule type" value="Genomic_DNA"/>
</dbReference>
<dbReference type="GO" id="GO:0016020">
    <property type="term" value="C:membrane"/>
    <property type="evidence" value="ECO:0007669"/>
    <property type="project" value="UniProtKB-SubCell"/>
</dbReference>
<dbReference type="Pfam" id="PF00892">
    <property type="entry name" value="EamA"/>
    <property type="match status" value="2"/>
</dbReference>
<name>A0A8I1MWA1_THIA3</name>
<organism evidence="8 9">
    <name type="scientific">Thiomonas arsenitoxydans (strain DSM 22701 / CIP 110005 / 3As)</name>
    <dbReference type="NCBI Taxonomy" id="426114"/>
    <lineage>
        <taxon>Bacteria</taxon>
        <taxon>Pseudomonadati</taxon>
        <taxon>Pseudomonadota</taxon>
        <taxon>Betaproteobacteria</taxon>
        <taxon>Burkholderiales</taxon>
        <taxon>Thiomonas</taxon>
    </lineage>
</organism>
<evidence type="ECO:0000313" key="8">
    <source>
        <dbReference type="EMBL" id="MBN8744102.1"/>
    </source>
</evidence>
<dbReference type="RefSeq" id="WP_276729514.1">
    <property type="nucleotide sequence ID" value="NZ_JAFKMR010000015.1"/>
</dbReference>
<keyword evidence="5 6" id="KW-0472">Membrane</keyword>
<feature type="transmembrane region" description="Helical" evidence="6">
    <location>
        <begin position="86"/>
        <end position="107"/>
    </location>
</feature>
<proteinExistence type="inferred from homology"/>
<dbReference type="SUPFAM" id="SSF103481">
    <property type="entry name" value="Multidrug resistance efflux transporter EmrE"/>
    <property type="match status" value="2"/>
</dbReference>
<feature type="transmembrane region" description="Helical" evidence="6">
    <location>
        <begin position="113"/>
        <end position="133"/>
    </location>
</feature>
<feature type="domain" description="EamA" evidence="7">
    <location>
        <begin position="24"/>
        <end position="151"/>
    </location>
</feature>
<evidence type="ECO:0000256" key="6">
    <source>
        <dbReference type="SAM" id="Phobius"/>
    </source>
</evidence>